<protein>
    <submittedName>
        <fullName evidence="2">Uncharacterized protein</fullName>
    </submittedName>
</protein>
<evidence type="ECO:0000313" key="3">
    <source>
        <dbReference type="Proteomes" id="UP001307889"/>
    </source>
</evidence>
<accession>A0ABN7B7F4</accession>
<name>A0ABN7B7F4_9HEMI</name>
<feature type="compositionally biased region" description="Low complexity" evidence="1">
    <location>
        <begin position="101"/>
        <end position="119"/>
    </location>
</feature>
<dbReference type="Proteomes" id="UP001307889">
    <property type="component" value="Chromosome 11"/>
</dbReference>
<feature type="region of interest" description="Disordered" evidence="1">
    <location>
        <begin position="70"/>
        <end position="125"/>
    </location>
</feature>
<gene>
    <name evidence="2" type="ORF">NTJ_13131</name>
</gene>
<evidence type="ECO:0000256" key="1">
    <source>
        <dbReference type="SAM" id="MobiDB-lite"/>
    </source>
</evidence>
<dbReference type="EMBL" id="AP028919">
    <property type="protein sequence ID" value="BET00315.1"/>
    <property type="molecule type" value="Genomic_DNA"/>
</dbReference>
<keyword evidence="3" id="KW-1185">Reference proteome</keyword>
<reference evidence="2 3" key="1">
    <citation type="submission" date="2023-09" db="EMBL/GenBank/DDBJ databases">
        <title>Nesidiocoris tenuis whole genome shotgun sequence.</title>
        <authorList>
            <person name="Shibata T."/>
            <person name="Shimoda M."/>
            <person name="Kobayashi T."/>
            <person name="Uehara T."/>
        </authorList>
    </citation>
    <scope>NUCLEOTIDE SEQUENCE [LARGE SCALE GENOMIC DNA]</scope>
    <source>
        <strain evidence="2 3">Japan</strain>
    </source>
</reference>
<sequence length="125" mass="12865">MAKPKKCACDDTENRKQPKINKEDLLWAYFCIRMINEVMSNPATREKLKAAHQDTPANMFELAVLSTALASPPAESEKSPKPGLKAADAGKKGSVGGAGAPGAAARPGATPGKTAGPPAGKTPPA</sequence>
<proteinExistence type="predicted"/>
<evidence type="ECO:0000313" key="2">
    <source>
        <dbReference type="EMBL" id="BET00315.1"/>
    </source>
</evidence>
<organism evidence="2 3">
    <name type="scientific">Nesidiocoris tenuis</name>
    <dbReference type="NCBI Taxonomy" id="355587"/>
    <lineage>
        <taxon>Eukaryota</taxon>
        <taxon>Metazoa</taxon>
        <taxon>Ecdysozoa</taxon>
        <taxon>Arthropoda</taxon>
        <taxon>Hexapoda</taxon>
        <taxon>Insecta</taxon>
        <taxon>Pterygota</taxon>
        <taxon>Neoptera</taxon>
        <taxon>Paraneoptera</taxon>
        <taxon>Hemiptera</taxon>
        <taxon>Heteroptera</taxon>
        <taxon>Panheteroptera</taxon>
        <taxon>Cimicomorpha</taxon>
        <taxon>Miridae</taxon>
        <taxon>Dicyphina</taxon>
        <taxon>Nesidiocoris</taxon>
    </lineage>
</organism>